<feature type="chain" id="PRO_5037635623" description="Tail specific protease domain-containing protein" evidence="1">
    <location>
        <begin position="25"/>
        <end position="536"/>
    </location>
</feature>
<evidence type="ECO:0000313" key="3">
    <source>
        <dbReference type="EMBL" id="MBK6266156.1"/>
    </source>
</evidence>
<dbReference type="InterPro" id="IPR005151">
    <property type="entry name" value="Tail-specific_protease"/>
</dbReference>
<dbReference type="AlphaFoldDB" id="A0A935C9G3"/>
<sequence length="536" mass="62157">MKKNLRFLTVILLALSLNSCGLFLQNTGVKNYSIKDQPGKALNDYQYDFIYLTKLLKEGFPELESIFPEQERIKLEKEIIVLLANKELQDIDFVLQARRYLSNVHNQHTNFYLKSDIETVYPFIVHTSYNRWHLLNLHKEQDSSHIGKEIITINGLEVEELEKRLMNYTFGENKINRQHEINRTQMYNKPVFLQETGLITKLTETIQITFSDSSSVVLAPLKGDEEFKLYEIHLPRNELTQKQKATYAYQVFPDQNLGYLQFNNCHDKIDIIDGIKSYVKPWLQPLAQAYVKKQFKKDEPNKRLASFYNPKYPVFKDFVWELVDSLNQNNIPDLVIDLRNNPGGNLTLGIQMIYFLTDRTDLRDFTEYTWPSDIYKSYFPEEYKNLQKAYPEGFPENQLVNKQVENDFFHEITAPQSDYYIPANRPVYKGKIHVLANYGTGSAAAMLTTLLQDNNIATVIGTSVGNNPTGATTYTPMKLPKTKAHVSIATTFKVRPDKTASKIQLPHHWVEYTIKDLLTGNDPYWEKVKELTGSGK</sequence>
<name>A0A935C9G3_9BACT</name>
<protein>
    <recommendedName>
        <fullName evidence="2">Tail specific protease domain-containing protein</fullName>
    </recommendedName>
</protein>
<dbReference type="Gene3D" id="3.90.226.10">
    <property type="entry name" value="2-enoyl-CoA Hydratase, Chain A, domain 1"/>
    <property type="match status" value="1"/>
</dbReference>
<dbReference type="Pfam" id="PF03572">
    <property type="entry name" value="Peptidase_S41"/>
    <property type="match status" value="1"/>
</dbReference>
<evidence type="ECO:0000256" key="1">
    <source>
        <dbReference type="SAM" id="SignalP"/>
    </source>
</evidence>
<dbReference type="GO" id="GO:0006508">
    <property type="term" value="P:proteolysis"/>
    <property type="evidence" value="ECO:0007669"/>
    <property type="project" value="InterPro"/>
</dbReference>
<dbReference type="InterPro" id="IPR029045">
    <property type="entry name" value="ClpP/crotonase-like_dom_sf"/>
</dbReference>
<proteinExistence type="predicted"/>
<keyword evidence="1" id="KW-0732">Signal</keyword>
<dbReference type="PANTHER" id="PTHR32060">
    <property type="entry name" value="TAIL-SPECIFIC PROTEASE"/>
    <property type="match status" value="1"/>
</dbReference>
<organism evidence="3 4">
    <name type="scientific">Marivirga aurantiaca</name>
    <dbReference type="NCBI Taxonomy" id="2802615"/>
    <lineage>
        <taxon>Bacteria</taxon>
        <taxon>Pseudomonadati</taxon>
        <taxon>Bacteroidota</taxon>
        <taxon>Cytophagia</taxon>
        <taxon>Cytophagales</taxon>
        <taxon>Marivirgaceae</taxon>
        <taxon>Marivirga</taxon>
    </lineage>
</organism>
<comment type="caution">
    <text evidence="3">The sequence shown here is derived from an EMBL/GenBank/DDBJ whole genome shotgun (WGS) entry which is preliminary data.</text>
</comment>
<reference evidence="3" key="1">
    <citation type="submission" date="2021-01" db="EMBL/GenBank/DDBJ databases">
        <title>Marivirga aurantiaca sp. nov., isolated from intertidal surface sediments.</title>
        <authorList>
            <person name="Zhang M."/>
        </authorList>
    </citation>
    <scope>NUCLEOTIDE SEQUENCE</scope>
    <source>
        <strain evidence="3">S37H4</strain>
    </source>
</reference>
<gene>
    <name evidence="3" type="ORF">JKA74_14015</name>
</gene>
<evidence type="ECO:0000259" key="2">
    <source>
        <dbReference type="Pfam" id="PF03572"/>
    </source>
</evidence>
<dbReference type="RefSeq" id="WP_201431836.1">
    <property type="nucleotide sequence ID" value="NZ_JAEQBW010000006.1"/>
</dbReference>
<feature type="signal peptide" evidence="1">
    <location>
        <begin position="1"/>
        <end position="24"/>
    </location>
</feature>
<dbReference type="Proteomes" id="UP000611723">
    <property type="component" value="Unassembled WGS sequence"/>
</dbReference>
<dbReference type="EMBL" id="JAEQBW010000006">
    <property type="protein sequence ID" value="MBK6266156.1"/>
    <property type="molecule type" value="Genomic_DNA"/>
</dbReference>
<feature type="domain" description="Tail specific protease" evidence="2">
    <location>
        <begin position="319"/>
        <end position="474"/>
    </location>
</feature>
<dbReference type="PANTHER" id="PTHR32060:SF22">
    <property type="entry name" value="CARBOXYL-TERMINAL-PROCESSING PEPTIDASE 3, CHLOROPLASTIC"/>
    <property type="match status" value="1"/>
</dbReference>
<evidence type="ECO:0000313" key="4">
    <source>
        <dbReference type="Proteomes" id="UP000611723"/>
    </source>
</evidence>
<dbReference type="GO" id="GO:0004175">
    <property type="term" value="F:endopeptidase activity"/>
    <property type="evidence" value="ECO:0007669"/>
    <property type="project" value="TreeGrafter"/>
</dbReference>
<keyword evidence="4" id="KW-1185">Reference proteome</keyword>
<accession>A0A935C9G3</accession>
<dbReference type="SUPFAM" id="SSF52096">
    <property type="entry name" value="ClpP/crotonase"/>
    <property type="match status" value="2"/>
</dbReference>
<dbReference type="GO" id="GO:0008236">
    <property type="term" value="F:serine-type peptidase activity"/>
    <property type="evidence" value="ECO:0007669"/>
    <property type="project" value="InterPro"/>
</dbReference>